<dbReference type="CDD" id="cd03801">
    <property type="entry name" value="GT4_PimA-like"/>
    <property type="match status" value="1"/>
</dbReference>
<gene>
    <name evidence="3" type="ORF">H9761_18395</name>
</gene>
<evidence type="ECO:0000259" key="1">
    <source>
        <dbReference type="Pfam" id="PF00534"/>
    </source>
</evidence>
<evidence type="ECO:0000259" key="2">
    <source>
        <dbReference type="Pfam" id="PF13439"/>
    </source>
</evidence>
<comment type="caution">
    <text evidence="3">The sequence shown here is derived from an EMBL/GenBank/DDBJ whole genome shotgun (WGS) entry which is preliminary data.</text>
</comment>
<name>A0A9D2SSU9_9FIRM</name>
<protein>
    <submittedName>
        <fullName evidence="3">Glycosyltransferase family 4 protein</fullName>
    </submittedName>
</protein>
<dbReference type="PANTHER" id="PTHR45947">
    <property type="entry name" value="SULFOQUINOVOSYL TRANSFERASE SQD2"/>
    <property type="match status" value="1"/>
</dbReference>
<evidence type="ECO:0000313" key="3">
    <source>
        <dbReference type="EMBL" id="HJC25636.1"/>
    </source>
</evidence>
<dbReference type="Proteomes" id="UP000823891">
    <property type="component" value="Unassembled WGS sequence"/>
</dbReference>
<dbReference type="AlphaFoldDB" id="A0A9D2SSU9"/>
<dbReference type="InterPro" id="IPR028098">
    <property type="entry name" value="Glyco_trans_4-like_N"/>
</dbReference>
<feature type="domain" description="Glycosyl transferase family 1" evidence="1">
    <location>
        <begin position="197"/>
        <end position="356"/>
    </location>
</feature>
<sequence length="391" mass="46095">MKVLIVRTFPDILNLNTYNVQEIGLAKALASRGITCGVVLYAGKSEERKELYRFEKDGKEFSFFVYHLKGFSVFKNGFMPAVYRLMREYDVLQVHEYDQIFSWMLYSRLKLPTVIYHGPYYHTYARGYNLKCRVFDMLFLRNRKYKHVIALTKSELAADFLRNKGFSQVRAVGVGVDSEQFSVKEGEEVACRLQEDESCFRLLYVGKIEERRNVYFLIELFELLQKKRENIRLVIVGDGEEQYRKAFLDRIRPWTENGKIIYYQKATQKELALIYQRSDMFVFTSNYEIFGMVLLESMYFGLPVISSMNGGASVLINSGKNGYVMDSFNADLWAEKILAVAEDEELRHVMGREAKQTIEKHFLWDRLADQFIRAYSDEVEEYERLQQERKR</sequence>
<feature type="domain" description="Glycosyltransferase subfamily 4-like N-terminal" evidence="2">
    <location>
        <begin position="25"/>
        <end position="179"/>
    </location>
</feature>
<organism evidence="3 4">
    <name type="scientific">Candidatus Eisenbergiella merdavium</name>
    <dbReference type="NCBI Taxonomy" id="2838551"/>
    <lineage>
        <taxon>Bacteria</taxon>
        <taxon>Bacillati</taxon>
        <taxon>Bacillota</taxon>
        <taxon>Clostridia</taxon>
        <taxon>Lachnospirales</taxon>
        <taxon>Lachnospiraceae</taxon>
        <taxon>Eisenbergiella</taxon>
    </lineage>
</organism>
<dbReference type="InterPro" id="IPR050194">
    <property type="entry name" value="Glycosyltransferase_grp1"/>
</dbReference>
<dbReference type="SUPFAM" id="SSF53756">
    <property type="entry name" value="UDP-Glycosyltransferase/glycogen phosphorylase"/>
    <property type="match status" value="1"/>
</dbReference>
<dbReference type="EMBL" id="DWWS01000069">
    <property type="protein sequence ID" value="HJC25636.1"/>
    <property type="molecule type" value="Genomic_DNA"/>
</dbReference>
<dbReference type="Gene3D" id="3.40.50.2000">
    <property type="entry name" value="Glycogen Phosphorylase B"/>
    <property type="match status" value="2"/>
</dbReference>
<dbReference type="Pfam" id="PF00534">
    <property type="entry name" value="Glycos_transf_1"/>
    <property type="match status" value="1"/>
</dbReference>
<dbReference type="GO" id="GO:0016757">
    <property type="term" value="F:glycosyltransferase activity"/>
    <property type="evidence" value="ECO:0007669"/>
    <property type="project" value="InterPro"/>
</dbReference>
<dbReference type="InterPro" id="IPR001296">
    <property type="entry name" value="Glyco_trans_1"/>
</dbReference>
<proteinExistence type="predicted"/>
<evidence type="ECO:0000313" key="4">
    <source>
        <dbReference type="Proteomes" id="UP000823891"/>
    </source>
</evidence>
<reference evidence="3" key="2">
    <citation type="submission" date="2021-04" db="EMBL/GenBank/DDBJ databases">
        <authorList>
            <person name="Gilroy R."/>
        </authorList>
    </citation>
    <scope>NUCLEOTIDE SEQUENCE</scope>
    <source>
        <strain evidence="3">USAMLcec2-132</strain>
    </source>
</reference>
<reference evidence="3" key="1">
    <citation type="journal article" date="2021" name="PeerJ">
        <title>Extensive microbial diversity within the chicken gut microbiome revealed by metagenomics and culture.</title>
        <authorList>
            <person name="Gilroy R."/>
            <person name="Ravi A."/>
            <person name="Getino M."/>
            <person name="Pursley I."/>
            <person name="Horton D.L."/>
            <person name="Alikhan N.F."/>
            <person name="Baker D."/>
            <person name="Gharbi K."/>
            <person name="Hall N."/>
            <person name="Watson M."/>
            <person name="Adriaenssens E.M."/>
            <person name="Foster-Nyarko E."/>
            <person name="Jarju S."/>
            <person name="Secka A."/>
            <person name="Antonio M."/>
            <person name="Oren A."/>
            <person name="Chaudhuri R.R."/>
            <person name="La Ragione R."/>
            <person name="Hildebrand F."/>
            <person name="Pallen M.J."/>
        </authorList>
    </citation>
    <scope>NUCLEOTIDE SEQUENCE</scope>
    <source>
        <strain evidence="3">USAMLcec2-132</strain>
    </source>
</reference>
<dbReference type="Pfam" id="PF13439">
    <property type="entry name" value="Glyco_transf_4"/>
    <property type="match status" value="1"/>
</dbReference>
<dbReference type="PANTHER" id="PTHR45947:SF3">
    <property type="entry name" value="SULFOQUINOVOSYL TRANSFERASE SQD2"/>
    <property type="match status" value="1"/>
</dbReference>
<accession>A0A9D2SSU9</accession>